<gene>
    <name evidence="2" type="ORF">BDV23DRAFT_188702</name>
</gene>
<dbReference type="Proteomes" id="UP000326877">
    <property type="component" value="Unassembled WGS sequence"/>
</dbReference>
<evidence type="ECO:0000256" key="1">
    <source>
        <dbReference type="SAM" id="MobiDB-lite"/>
    </source>
</evidence>
<organism evidence="2">
    <name type="scientific">Petromyces alliaceus</name>
    <name type="common">Aspergillus alliaceus</name>
    <dbReference type="NCBI Taxonomy" id="209559"/>
    <lineage>
        <taxon>Eukaryota</taxon>
        <taxon>Fungi</taxon>
        <taxon>Dikarya</taxon>
        <taxon>Ascomycota</taxon>
        <taxon>Pezizomycotina</taxon>
        <taxon>Eurotiomycetes</taxon>
        <taxon>Eurotiomycetidae</taxon>
        <taxon>Eurotiales</taxon>
        <taxon>Aspergillaceae</taxon>
        <taxon>Aspergillus</taxon>
        <taxon>Aspergillus subgen. Circumdati</taxon>
    </lineage>
</organism>
<dbReference type="AlphaFoldDB" id="A0A5N7BTK0"/>
<sequence>MTKNYEREDLYPLRQTDDNDEYSNAGFLYGSKRDSSNLLVAFVDANILRAKEDSSTQAKALDATTAAVAEAINPIEAAFNPDPNRSVELDDGAFVAVNLFDQKGTHLGWLGPNGQVVKIQNDGPLGIFQFEYTPESPDEASRRAPGRHELNIPADETTGRATGKSTERPELDIPPATKTPVVQKQPPPSRGHRRLQHPYLARLGRTAPWSWNNRASF</sequence>
<protein>
    <submittedName>
        <fullName evidence="2">Uncharacterized protein</fullName>
    </submittedName>
</protein>
<dbReference type="OrthoDB" id="10266920at2759"/>
<proteinExistence type="predicted"/>
<reference evidence="2" key="1">
    <citation type="submission" date="2019-04" db="EMBL/GenBank/DDBJ databases">
        <title>Friends and foes A comparative genomics studyof 23 Aspergillus species from section Flavi.</title>
        <authorList>
            <consortium name="DOE Joint Genome Institute"/>
            <person name="Kjaerbolling I."/>
            <person name="Vesth T."/>
            <person name="Frisvad J.C."/>
            <person name="Nybo J.L."/>
            <person name="Theobald S."/>
            <person name="Kildgaard S."/>
            <person name="Isbrandt T."/>
            <person name="Kuo A."/>
            <person name="Sato A."/>
            <person name="Lyhne E.K."/>
            <person name="Kogle M.E."/>
            <person name="Wiebenga A."/>
            <person name="Kun R.S."/>
            <person name="Lubbers R.J."/>
            <person name="Makela M.R."/>
            <person name="Barry K."/>
            <person name="Chovatia M."/>
            <person name="Clum A."/>
            <person name="Daum C."/>
            <person name="Haridas S."/>
            <person name="He G."/>
            <person name="LaButti K."/>
            <person name="Lipzen A."/>
            <person name="Mondo S."/>
            <person name="Riley R."/>
            <person name="Salamov A."/>
            <person name="Simmons B.A."/>
            <person name="Magnuson J.K."/>
            <person name="Henrissat B."/>
            <person name="Mortensen U.H."/>
            <person name="Larsen T.O."/>
            <person name="Devries R.P."/>
            <person name="Grigoriev I.V."/>
            <person name="Machida M."/>
            <person name="Baker S.E."/>
            <person name="Andersen M.R."/>
        </authorList>
    </citation>
    <scope>NUCLEOTIDE SEQUENCE [LARGE SCALE GENOMIC DNA]</scope>
    <source>
        <strain evidence="2">IBT 14317</strain>
    </source>
</reference>
<accession>A0A5N7BTK0</accession>
<evidence type="ECO:0000313" key="2">
    <source>
        <dbReference type="EMBL" id="KAE8384973.1"/>
    </source>
</evidence>
<dbReference type="EMBL" id="ML735349">
    <property type="protein sequence ID" value="KAE8384973.1"/>
    <property type="molecule type" value="Genomic_DNA"/>
</dbReference>
<feature type="region of interest" description="Disordered" evidence="1">
    <location>
        <begin position="135"/>
        <end position="199"/>
    </location>
</feature>
<feature type="compositionally biased region" description="Basic and acidic residues" evidence="1">
    <location>
        <begin position="139"/>
        <end position="150"/>
    </location>
</feature>
<name>A0A5N7BTK0_PETAA</name>